<proteinExistence type="predicted"/>
<dbReference type="InterPro" id="IPR034904">
    <property type="entry name" value="FSCA_dom_sf"/>
</dbReference>
<protein>
    <submittedName>
        <fullName evidence="1">Uncharacterized protein</fullName>
    </submittedName>
</protein>
<dbReference type="SUPFAM" id="SSF117916">
    <property type="entry name" value="Fe-S cluster assembly (FSCA) domain-like"/>
    <property type="match status" value="1"/>
</dbReference>
<accession>M8BAP8</accession>
<organism evidence="1">
    <name type="scientific">Aegilops tauschii</name>
    <name type="common">Tausch's goatgrass</name>
    <name type="synonym">Aegilops squarrosa</name>
    <dbReference type="NCBI Taxonomy" id="37682"/>
    <lineage>
        <taxon>Eukaryota</taxon>
        <taxon>Viridiplantae</taxon>
        <taxon>Streptophyta</taxon>
        <taxon>Embryophyta</taxon>
        <taxon>Tracheophyta</taxon>
        <taxon>Spermatophyta</taxon>
        <taxon>Magnoliopsida</taxon>
        <taxon>Liliopsida</taxon>
        <taxon>Poales</taxon>
        <taxon>Poaceae</taxon>
        <taxon>BOP clade</taxon>
        <taxon>Pooideae</taxon>
        <taxon>Triticodae</taxon>
        <taxon>Triticeae</taxon>
        <taxon>Triticinae</taxon>
        <taxon>Aegilops</taxon>
    </lineage>
</organism>
<sequence>MAFVAIHARLAVLPPRLSAAASSLRSAPPRTRLPPLSTSTGHIFRSLRCRRRPCRARAASITASLDLTEDNVRQAIVDAKAEASRTSSLLKFLVHTAVPICFAQPSTAHGQVDLAELDGPFVKLRLKGKFWHTRATVVARIGNYLKNRIPVSSFSFRHAILPPGASEGRFCHEYDELFRLGQEILEVEIEDEEQLDDSPAAY</sequence>
<dbReference type="Gene3D" id="3.30.300.130">
    <property type="entry name" value="Fe-S cluster assembly (FSCA)"/>
    <property type="match status" value="1"/>
</dbReference>
<reference evidence="1" key="1">
    <citation type="submission" date="2015-06" db="UniProtKB">
        <authorList>
            <consortium name="EnsemblPlants"/>
        </authorList>
    </citation>
    <scope>IDENTIFICATION</scope>
</reference>
<dbReference type="AlphaFoldDB" id="M8BAP8"/>
<name>M8BAP8_AEGTA</name>
<evidence type="ECO:0000313" key="1">
    <source>
        <dbReference type="EnsemblPlants" id="EMT10720"/>
    </source>
</evidence>
<dbReference type="PANTHER" id="PTHR36018:SF1">
    <property type="entry name" value="OS09G0481800 PROTEIN"/>
    <property type="match status" value="1"/>
</dbReference>
<dbReference type="EnsemblPlants" id="EMT10720">
    <property type="protein sequence ID" value="EMT10720"/>
    <property type="gene ID" value="F775_14983"/>
</dbReference>
<dbReference type="PANTHER" id="PTHR36018">
    <property type="entry name" value="OS09G0481800 PROTEIN"/>
    <property type="match status" value="1"/>
</dbReference>